<dbReference type="PANTHER" id="PTHR36751:SF1">
    <property type="entry name" value="F3E22.8 PROTEIN"/>
    <property type="match status" value="1"/>
</dbReference>
<accession>A0A834HAX0</accession>
<dbReference type="PANTHER" id="PTHR36751">
    <property type="entry name" value="F3E22.8 PROTEIN"/>
    <property type="match status" value="1"/>
</dbReference>
<dbReference type="OrthoDB" id="1914074at2759"/>
<feature type="region of interest" description="Disordered" evidence="1">
    <location>
        <begin position="40"/>
        <end position="70"/>
    </location>
</feature>
<dbReference type="Proteomes" id="UP000626092">
    <property type="component" value="Unassembled WGS sequence"/>
</dbReference>
<name>A0A834HAX0_RHOSS</name>
<gene>
    <name evidence="2" type="ORF">RHSIM_Rhsim02G0006700</name>
</gene>
<evidence type="ECO:0000313" key="2">
    <source>
        <dbReference type="EMBL" id="KAF7150728.1"/>
    </source>
</evidence>
<reference evidence="2" key="1">
    <citation type="submission" date="2019-11" db="EMBL/GenBank/DDBJ databases">
        <authorList>
            <person name="Liu Y."/>
            <person name="Hou J."/>
            <person name="Li T.-Q."/>
            <person name="Guan C.-H."/>
            <person name="Wu X."/>
            <person name="Wu H.-Z."/>
            <person name="Ling F."/>
            <person name="Zhang R."/>
            <person name="Shi X.-G."/>
            <person name="Ren J.-P."/>
            <person name="Chen E.-F."/>
            <person name="Sun J.-M."/>
        </authorList>
    </citation>
    <scope>NUCLEOTIDE SEQUENCE</scope>
    <source>
        <strain evidence="2">Adult_tree_wgs_1</strain>
        <tissue evidence="2">Leaves</tissue>
    </source>
</reference>
<feature type="compositionally biased region" description="Basic residues" evidence="1">
    <location>
        <begin position="44"/>
        <end position="55"/>
    </location>
</feature>
<evidence type="ECO:0000256" key="1">
    <source>
        <dbReference type="SAM" id="MobiDB-lite"/>
    </source>
</evidence>
<dbReference type="AlphaFoldDB" id="A0A834HAX0"/>
<dbReference type="EMBL" id="WJXA01000002">
    <property type="protein sequence ID" value="KAF7150728.1"/>
    <property type="molecule type" value="Genomic_DNA"/>
</dbReference>
<proteinExistence type="predicted"/>
<comment type="caution">
    <text evidence="2">The sequence shown here is derived from an EMBL/GenBank/DDBJ whole genome shotgun (WGS) entry which is preliminary data.</text>
</comment>
<feature type="compositionally biased region" description="Gly residues" evidence="1">
    <location>
        <begin position="57"/>
        <end position="70"/>
    </location>
</feature>
<organism evidence="2 3">
    <name type="scientific">Rhododendron simsii</name>
    <name type="common">Sims's rhododendron</name>
    <dbReference type="NCBI Taxonomy" id="118357"/>
    <lineage>
        <taxon>Eukaryota</taxon>
        <taxon>Viridiplantae</taxon>
        <taxon>Streptophyta</taxon>
        <taxon>Embryophyta</taxon>
        <taxon>Tracheophyta</taxon>
        <taxon>Spermatophyta</taxon>
        <taxon>Magnoliopsida</taxon>
        <taxon>eudicotyledons</taxon>
        <taxon>Gunneridae</taxon>
        <taxon>Pentapetalae</taxon>
        <taxon>asterids</taxon>
        <taxon>Ericales</taxon>
        <taxon>Ericaceae</taxon>
        <taxon>Ericoideae</taxon>
        <taxon>Rhodoreae</taxon>
        <taxon>Rhododendron</taxon>
    </lineage>
</organism>
<sequence>MEISLLADTVTLPSIQALAYTNSSSLQICAAICPPPVKSSLKTLPRRKRRTRRRSLTGGGSDDPEGGGEFYGYGGGGGDGSLGWGGGAGGGRWNFDGLGWSEDEESKDFTFDHAFYVVYKVVSWITLSNCLRFAVEKNNYLLKAIENKRTVRENEIRADTANFKRDVLFGLAGLAKRYFAGDYMSLKTMKEIIGSQNSMADWICPPGNLFCPFIGLNTEMKYHF</sequence>
<protein>
    <submittedName>
        <fullName evidence="2">Uncharacterized protein</fullName>
    </submittedName>
</protein>
<evidence type="ECO:0000313" key="3">
    <source>
        <dbReference type="Proteomes" id="UP000626092"/>
    </source>
</evidence>
<keyword evidence="3" id="KW-1185">Reference proteome</keyword>